<evidence type="ECO:0000256" key="1">
    <source>
        <dbReference type="SAM" id="MobiDB-lite"/>
    </source>
</evidence>
<organism evidence="2 3">
    <name type="scientific">Eumeta variegata</name>
    <name type="common">Bagworm moth</name>
    <name type="synonym">Eumeta japonica</name>
    <dbReference type="NCBI Taxonomy" id="151549"/>
    <lineage>
        <taxon>Eukaryota</taxon>
        <taxon>Metazoa</taxon>
        <taxon>Ecdysozoa</taxon>
        <taxon>Arthropoda</taxon>
        <taxon>Hexapoda</taxon>
        <taxon>Insecta</taxon>
        <taxon>Pterygota</taxon>
        <taxon>Neoptera</taxon>
        <taxon>Endopterygota</taxon>
        <taxon>Lepidoptera</taxon>
        <taxon>Glossata</taxon>
        <taxon>Ditrysia</taxon>
        <taxon>Tineoidea</taxon>
        <taxon>Psychidae</taxon>
        <taxon>Oiketicinae</taxon>
        <taxon>Eumeta</taxon>
    </lineage>
</organism>
<feature type="region of interest" description="Disordered" evidence="1">
    <location>
        <begin position="1"/>
        <end position="36"/>
    </location>
</feature>
<dbReference type="EMBL" id="BGZK01002752">
    <property type="protein sequence ID" value="GBP96203.1"/>
    <property type="molecule type" value="Genomic_DNA"/>
</dbReference>
<protein>
    <submittedName>
        <fullName evidence="2">Uncharacterized protein</fullName>
    </submittedName>
</protein>
<proteinExistence type="predicted"/>
<reference evidence="2 3" key="1">
    <citation type="journal article" date="2019" name="Commun. Biol.">
        <title>The bagworm genome reveals a unique fibroin gene that provides high tensile strength.</title>
        <authorList>
            <person name="Kono N."/>
            <person name="Nakamura H."/>
            <person name="Ohtoshi R."/>
            <person name="Tomita M."/>
            <person name="Numata K."/>
            <person name="Arakawa K."/>
        </authorList>
    </citation>
    <scope>NUCLEOTIDE SEQUENCE [LARGE SCALE GENOMIC DNA]</scope>
</reference>
<keyword evidence="3" id="KW-1185">Reference proteome</keyword>
<dbReference type="Proteomes" id="UP000299102">
    <property type="component" value="Unassembled WGS sequence"/>
</dbReference>
<dbReference type="AlphaFoldDB" id="A0A4C2AA20"/>
<evidence type="ECO:0000313" key="3">
    <source>
        <dbReference type="Proteomes" id="UP000299102"/>
    </source>
</evidence>
<comment type="caution">
    <text evidence="2">The sequence shown here is derived from an EMBL/GenBank/DDBJ whole genome shotgun (WGS) entry which is preliminary data.</text>
</comment>
<feature type="region of interest" description="Disordered" evidence="1">
    <location>
        <begin position="49"/>
        <end position="92"/>
    </location>
</feature>
<sequence>MPLGRREASSSAEVPLPARDCRSGSGRLDRGADGGAIPEIATPLEILKGYRGAGGPVGARPRRDNVTRRRRTRSKSRTNARSSRRGEGDYGSRLRRALASPLIDLTIATANWRDKNRICDNWFAASGGAPATPRVCTRFLLPARCSTRQL</sequence>
<name>A0A4C2AA20_EUMVA</name>
<feature type="compositionally biased region" description="Basic and acidic residues" evidence="1">
    <location>
        <begin position="19"/>
        <end position="32"/>
    </location>
</feature>
<evidence type="ECO:0000313" key="2">
    <source>
        <dbReference type="EMBL" id="GBP96203.1"/>
    </source>
</evidence>
<gene>
    <name evidence="2" type="ORF">EVAR_59978_1</name>
</gene>
<feature type="compositionally biased region" description="Basic residues" evidence="1">
    <location>
        <begin position="68"/>
        <end position="78"/>
    </location>
</feature>
<accession>A0A4C2AA20</accession>